<dbReference type="EMBL" id="LT670817">
    <property type="protein sequence ID" value="SHH48033.1"/>
    <property type="molecule type" value="Genomic_DNA"/>
</dbReference>
<protein>
    <submittedName>
        <fullName evidence="2">Uncharacterized protein</fullName>
    </submittedName>
</protein>
<evidence type="ECO:0000256" key="1">
    <source>
        <dbReference type="SAM" id="MobiDB-lite"/>
    </source>
</evidence>
<evidence type="ECO:0000313" key="2">
    <source>
        <dbReference type="EMBL" id="SHH48033.1"/>
    </source>
</evidence>
<proteinExistence type="predicted"/>
<dbReference type="Proteomes" id="UP000189796">
    <property type="component" value="Chromosome I"/>
</dbReference>
<evidence type="ECO:0000313" key="3">
    <source>
        <dbReference type="Proteomes" id="UP000189796"/>
    </source>
</evidence>
<feature type="compositionally biased region" description="Basic and acidic residues" evidence="1">
    <location>
        <begin position="28"/>
        <end position="38"/>
    </location>
</feature>
<reference evidence="2 3" key="1">
    <citation type="submission" date="2016-11" db="EMBL/GenBank/DDBJ databases">
        <authorList>
            <person name="Jaros S."/>
            <person name="Januszkiewicz K."/>
            <person name="Wedrychowicz H."/>
        </authorList>
    </citation>
    <scope>NUCLEOTIDE SEQUENCE [LARGE SCALE GENOMIC DNA]</scope>
    <source>
        <strain evidence="2 3">GAS138</strain>
    </source>
</reference>
<name>A0A1M5TCG1_9BRAD</name>
<sequence>MVMMVVIATGLRGRDWQSKGDGSQSSYHESDLPHKFPP</sequence>
<gene>
    <name evidence="2" type="ORF">SAMN05443248_4938</name>
</gene>
<organism evidence="2 3">
    <name type="scientific">Bradyrhizobium erythrophlei</name>
    <dbReference type="NCBI Taxonomy" id="1437360"/>
    <lineage>
        <taxon>Bacteria</taxon>
        <taxon>Pseudomonadati</taxon>
        <taxon>Pseudomonadota</taxon>
        <taxon>Alphaproteobacteria</taxon>
        <taxon>Hyphomicrobiales</taxon>
        <taxon>Nitrobacteraceae</taxon>
        <taxon>Bradyrhizobium</taxon>
    </lineage>
</organism>
<accession>A0A1M5TCG1</accession>
<dbReference type="AlphaFoldDB" id="A0A1M5TCG1"/>
<feature type="region of interest" description="Disordered" evidence="1">
    <location>
        <begin position="13"/>
        <end position="38"/>
    </location>
</feature>